<proteinExistence type="predicted"/>
<gene>
    <name evidence="1" type="ORF">V3H18_06885</name>
</gene>
<sequence>MKPSERVGKKSPVDPRAALLDTISAMVAAPVPTRTGLTIGRAEIRLFWLSLDV</sequence>
<keyword evidence="2" id="KW-1185">Reference proteome</keyword>
<dbReference type="Proteomes" id="UP001350748">
    <property type="component" value="Unassembled WGS sequence"/>
</dbReference>
<dbReference type="EMBL" id="JAZHYN010000015">
    <property type="protein sequence ID" value="MEF3366261.1"/>
    <property type="molecule type" value="Genomic_DNA"/>
</dbReference>
<reference evidence="1 2" key="1">
    <citation type="submission" date="2024-02" db="EMBL/GenBank/DDBJ databases">
        <authorList>
            <person name="Grouzdev D."/>
        </authorList>
    </citation>
    <scope>NUCLEOTIDE SEQUENCE [LARGE SCALE GENOMIC DNA]</scope>
    <source>
        <strain evidence="1 2">9N</strain>
    </source>
</reference>
<evidence type="ECO:0000313" key="1">
    <source>
        <dbReference type="EMBL" id="MEF3366261.1"/>
    </source>
</evidence>
<accession>A0ABU7XFU6</accession>
<protein>
    <submittedName>
        <fullName evidence="1">Uncharacterized protein</fullName>
    </submittedName>
</protein>
<organism evidence="1 2">
    <name type="scientific">Methylocystis borbori</name>
    <dbReference type="NCBI Taxonomy" id="3118750"/>
    <lineage>
        <taxon>Bacteria</taxon>
        <taxon>Pseudomonadati</taxon>
        <taxon>Pseudomonadota</taxon>
        <taxon>Alphaproteobacteria</taxon>
        <taxon>Hyphomicrobiales</taxon>
        <taxon>Methylocystaceae</taxon>
        <taxon>Methylocystis</taxon>
    </lineage>
</organism>
<comment type="caution">
    <text evidence="1">The sequence shown here is derived from an EMBL/GenBank/DDBJ whole genome shotgun (WGS) entry which is preliminary data.</text>
</comment>
<name>A0ABU7XFU6_9HYPH</name>
<dbReference type="RefSeq" id="WP_332081244.1">
    <property type="nucleotide sequence ID" value="NZ_JAZHYN010000015.1"/>
</dbReference>
<evidence type="ECO:0000313" key="2">
    <source>
        <dbReference type="Proteomes" id="UP001350748"/>
    </source>
</evidence>